<dbReference type="GO" id="GO:0016020">
    <property type="term" value="C:membrane"/>
    <property type="evidence" value="ECO:0007669"/>
    <property type="project" value="UniProtKB-SubCell"/>
</dbReference>
<dbReference type="FunFam" id="2.60.40.10:FF:000020">
    <property type="entry name" value="Fibroblast growth factor receptor"/>
    <property type="match status" value="1"/>
</dbReference>
<evidence type="ECO:0000256" key="15">
    <source>
        <dbReference type="ARBA" id="ARBA00023170"/>
    </source>
</evidence>
<dbReference type="EC" id="2.7.10.1" evidence="2"/>
<dbReference type="SUPFAM" id="SSF48726">
    <property type="entry name" value="Immunoglobulin"/>
    <property type="match status" value="3"/>
</dbReference>
<evidence type="ECO:0000256" key="1">
    <source>
        <dbReference type="ARBA" id="ARBA00004167"/>
    </source>
</evidence>
<reference evidence="21" key="1">
    <citation type="submission" date="2020-11" db="EMBL/GenBank/DDBJ databases">
        <authorList>
            <person name="Tran Van P."/>
        </authorList>
    </citation>
    <scope>NUCLEOTIDE SEQUENCE</scope>
</reference>
<dbReference type="GO" id="GO:0004714">
    <property type="term" value="F:transmembrane receptor protein tyrosine kinase activity"/>
    <property type="evidence" value="ECO:0007669"/>
    <property type="project" value="UniProtKB-EC"/>
</dbReference>
<dbReference type="Gene3D" id="2.60.40.10">
    <property type="entry name" value="Immunoglobulins"/>
    <property type="match status" value="3"/>
</dbReference>
<keyword evidence="16" id="KW-0325">Glycoprotein</keyword>
<keyword evidence="17" id="KW-0393">Immunoglobulin domain</keyword>
<feature type="region of interest" description="Disordered" evidence="18">
    <location>
        <begin position="455"/>
        <end position="531"/>
    </location>
</feature>
<evidence type="ECO:0000256" key="10">
    <source>
        <dbReference type="ARBA" id="ARBA00022840"/>
    </source>
</evidence>
<evidence type="ECO:0000259" key="20">
    <source>
        <dbReference type="PROSITE" id="PS50835"/>
    </source>
</evidence>
<keyword evidence="6" id="KW-0732">Signal</keyword>
<dbReference type="InterPro" id="IPR003599">
    <property type="entry name" value="Ig_sub"/>
</dbReference>
<dbReference type="CDD" id="cd00096">
    <property type="entry name" value="Ig"/>
    <property type="match status" value="2"/>
</dbReference>
<name>A0A7R8W4Z0_9CRUS</name>
<dbReference type="PANTHER" id="PTHR19890">
    <property type="entry name" value="FIBROBLAST GROWTH FACTOR RECEPTOR"/>
    <property type="match status" value="1"/>
</dbReference>
<feature type="domain" description="Ig-like" evidence="20">
    <location>
        <begin position="139"/>
        <end position="240"/>
    </location>
</feature>
<evidence type="ECO:0000256" key="11">
    <source>
        <dbReference type="ARBA" id="ARBA00022989"/>
    </source>
</evidence>
<feature type="region of interest" description="Disordered" evidence="18">
    <location>
        <begin position="118"/>
        <end position="141"/>
    </location>
</feature>
<feature type="domain" description="Ig-like" evidence="20">
    <location>
        <begin position="271"/>
        <end position="392"/>
    </location>
</feature>
<keyword evidence="3" id="KW-0597">Phosphoprotein</keyword>
<organism evidence="21">
    <name type="scientific">Cyprideis torosa</name>
    <dbReference type="NCBI Taxonomy" id="163714"/>
    <lineage>
        <taxon>Eukaryota</taxon>
        <taxon>Metazoa</taxon>
        <taxon>Ecdysozoa</taxon>
        <taxon>Arthropoda</taxon>
        <taxon>Crustacea</taxon>
        <taxon>Oligostraca</taxon>
        <taxon>Ostracoda</taxon>
        <taxon>Podocopa</taxon>
        <taxon>Podocopida</taxon>
        <taxon>Cytherocopina</taxon>
        <taxon>Cytheroidea</taxon>
        <taxon>Cytherideidae</taxon>
        <taxon>Cyprideis</taxon>
    </lineage>
</organism>
<evidence type="ECO:0000256" key="17">
    <source>
        <dbReference type="ARBA" id="ARBA00023319"/>
    </source>
</evidence>
<keyword evidence="15" id="KW-0675">Receptor</keyword>
<evidence type="ECO:0000256" key="9">
    <source>
        <dbReference type="ARBA" id="ARBA00022777"/>
    </source>
</evidence>
<keyword evidence="8" id="KW-0547">Nucleotide-binding</keyword>
<dbReference type="SMART" id="SM00409">
    <property type="entry name" value="IG"/>
    <property type="match status" value="3"/>
</dbReference>
<dbReference type="InterPro" id="IPR003598">
    <property type="entry name" value="Ig_sub2"/>
</dbReference>
<evidence type="ECO:0000256" key="6">
    <source>
        <dbReference type="ARBA" id="ARBA00022729"/>
    </source>
</evidence>
<gene>
    <name evidence="21" type="ORF">CTOB1V02_LOCUS1171</name>
</gene>
<keyword evidence="11 19" id="KW-1133">Transmembrane helix</keyword>
<sequence>MCIPYPAGIQYQGFLEATAGDPPRLTGKTEPVVEEVGKQVKLVCPAEGFGELIFEWFKEGVRLPEYDPRVRINPTSPVLKIKSVEVSDSGVYRCEAINGFGKVASDVELVVFNRDDPPSKPQVTQVSIPTGSGFGPVNPRQEDRPIIRFQKTAGDSLTLRCLANGNPKPQVKWYKDQEPKALQSIEHHASSVEYSSRASTPSSWSLEIPVLKSSVHSGLYTCVAKNSLGEDRVSFRVEVSGDDLPEILPPHPRNETAQLGNPASFLWDDLPEILPPHPRNETAQLGNPASFLCRVRSDSVLHIKWLKRIDTAEDETRFGNFIQFHDEKYGVLGRPMESSVSEQADSMASTAQQHSIYIDELKIPAVRLEDQGVYVCAAHNQGGYSYRTAALIVAMNNPPMGDYEPPLKKPIPPSSPPPKDPYLMAYILVPAAVCLAALLSVIVCCVRRRKQAWARSPSNKQPMLVPQGGQNMQLRPAPSLHGGATGTPVPSPPVTDPGAAYLQFQQPPPSSVVPYSSSPSSGKSSSTATGKHKILSQNNHLQFPAPGAPNAFQLMSNGGHGSNGYCLVPQHDPNQHLHPHQPMPNQWIGGGRQAPPPHSLSFESSSDGSSHYQNLGGTTAGGVEPSYQHGYHHPELPTHHPAGRLPHAHHGGGDCSSSFSAEDSSSYYCRDCQGAGAAPDSHHHQHHHRTRDVDWYPPPTAGVQQSSQFTPSHHGPPFSFGRLKTAPVTVASSTGSSSHCERHFV</sequence>
<evidence type="ECO:0000256" key="8">
    <source>
        <dbReference type="ARBA" id="ARBA00022741"/>
    </source>
</evidence>
<evidence type="ECO:0000256" key="19">
    <source>
        <dbReference type="SAM" id="Phobius"/>
    </source>
</evidence>
<evidence type="ECO:0000256" key="13">
    <source>
        <dbReference type="ARBA" id="ARBA00023137"/>
    </source>
</evidence>
<feature type="region of interest" description="Disordered" evidence="18">
    <location>
        <begin position="577"/>
        <end position="657"/>
    </location>
</feature>
<feature type="compositionally biased region" description="Polar residues" evidence="18">
    <location>
        <begin position="702"/>
        <end position="711"/>
    </location>
</feature>
<keyword evidence="14" id="KW-1015">Disulfide bond</keyword>
<protein>
    <recommendedName>
        <fullName evidence="2">receptor protein-tyrosine kinase</fullName>
        <ecNumber evidence="2">2.7.10.1</ecNumber>
    </recommendedName>
</protein>
<dbReference type="InterPro" id="IPR036179">
    <property type="entry name" value="Ig-like_dom_sf"/>
</dbReference>
<dbReference type="PANTHER" id="PTHR19890:SF10">
    <property type="entry name" value="FIBROBLAST GROWTH FACTOR RECEPTOR-LIKE 1"/>
    <property type="match status" value="1"/>
</dbReference>
<evidence type="ECO:0000313" key="21">
    <source>
        <dbReference type="EMBL" id="CAD7223178.1"/>
    </source>
</evidence>
<evidence type="ECO:0000256" key="5">
    <source>
        <dbReference type="ARBA" id="ARBA00022692"/>
    </source>
</evidence>
<proteinExistence type="predicted"/>
<dbReference type="GO" id="GO:0005524">
    <property type="term" value="F:ATP binding"/>
    <property type="evidence" value="ECO:0007669"/>
    <property type="project" value="UniProtKB-KW"/>
</dbReference>
<keyword evidence="7" id="KW-0677">Repeat</keyword>
<evidence type="ECO:0000256" key="3">
    <source>
        <dbReference type="ARBA" id="ARBA00022553"/>
    </source>
</evidence>
<keyword evidence="9" id="KW-0418">Kinase</keyword>
<feature type="region of interest" description="Disordered" evidence="18">
    <location>
        <begin position="675"/>
        <end position="721"/>
    </location>
</feature>
<dbReference type="InterPro" id="IPR013783">
    <property type="entry name" value="Ig-like_fold"/>
</dbReference>
<evidence type="ECO:0000256" key="2">
    <source>
        <dbReference type="ARBA" id="ARBA00011902"/>
    </source>
</evidence>
<feature type="compositionally biased region" description="Low complexity" evidence="18">
    <location>
        <begin position="512"/>
        <end position="526"/>
    </location>
</feature>
<keyword evidence="13" id="KW-0829">Tyrosine-protein kinase</keyword>
<evidence type="ECO:0000256" key="18">
    <source>
        <dbReference type="SAM" id="MobiDB-lite"/>
    </source>
</evidence>
<evidence type="ECO:0000256" key="7">
    <source>
        <dbReference type="ARBA" id="ARBA00022737"/>
    </source>
</evidence>
<feature type="compositionally biased region" description="Polar residues" evidence="18">
    <location>
        <begin position="121"/>
        <end position="130"/>
    </location>
</feature>
<feature type="domain" description="Ig-like" evidence="20">
    <location>
        <begin position="23"/>
        <end position="110"/>
    </location>
</feature>
<feature type="transmembrane region" description="Helical" evidence="19">
    <location>
        <begin position="423"/>
        <end position="446"/>
    </location>
</feature>
<dbReference type="AlphaFoldDB" id="A0A7R8W4Z0"/>
<keyword evidence="12 19" id="KW-0472">Membrane</keyword>
<dbReference type="OrthoDB" id="6381373at2759"/>
<feature type="compositionally biased region" description="Low complexity" evidence="18">
    <location>
        <begin position="599"/>
        <end position="610"/>
    </location>
</feature>
<keyword evidence="4" id="KW-0808">Transferase</keyword>
<dbReference type="PROSITE" id="PS50835">
    <property type="entry name" value="IG_LIKE"/>
    <property type="match status" value="3"/>
</dbReference>
<accession>A0A7R8W4Z0</accession>
<dbReference type="EMBL" id="OB660163">
    <property type="protein sequence ID" value="CAD7223178.1"/>
    <property type="molecule type" value="Genomic_DNA"/>
</dbReference>
<keyword evidence="5 19" id="KW-0812">Transmembrane</keyword>
<dbReference type="InterPro" id="IPR052615">
    <property type="entry name" value="FGFRL"/>
</dbReference>
<dbReference type="InterPro" id="IPR007110">
    <property type="entry name" value="Ig-like_dom"/>
</dbReference>
<evidence type="ECO:0000256" key="4">
    <source>
        <dbReference type="ARBA" id="ARBA00022679"/>
    </source>
</evidence>
<comment type="subcellular location">
    <subcellularLocation>
        <location evidence="1">Membrane</location>
        <topology evidence="1">Single-pass membrane protein</topology>
    </subcellularLocation>
</comment>
<dbReference type="SMART" id="SM00408">
    <property type="entry name" value="IGc2"/>
    <property type="match status" value="3"/>
</dbReference>
<dbReference type="InterPro" id="IPR013098">
    <property type="entry name" value="Ig_I-set"/>
</dbReference>
<dbReference type="Pfam" id="PF07679">
    <property type="entry name" value="I-set"/>
    <property type="match status" value="2"/>
</dbReference>
<evidence type="ECO:0000256" key="12">
    <source>
        <dbReference type="ARBA" id="ARBA00023136"/>
    </source>
</evidence>
<evidence type="ECO:0000256" key="16">
    <source>
        <dbReference type="ARBA" id="ARBA00023180"/>
    </source>
</evidence>
<evidence type="ECO:0000256" key="14">
    <source>
        <dbReference type="ARBA" id="ARBA00023157"/>
    </source>
</evidence>
<keyword evidence="10" id="KW-0067">ATP-binding</keyword>